<sequence length="902" mass="102509">MDPTHINNAQAREWQQNEEAMVQKSNEDQLERDPTQLPVPLPEDNLFFNAPNQGMNLNTMPLNRPVQYQQLVAGDIQMGVEVFPPMQTPMDSNTGIFLQNPLPVQKLFNNPSGGMEIDLDTQAAKVTSLALPKIPERLAVPSLEGPKFHPLGLPPFEVESASVRQGRMGAIPDPPAPARSLFMQPMNRPKQTQVAPSAREGEPLPPTPPRRVRFQGFGDFNAQGGNLFTPNKVTSMNENAARGRPQTVGYGGAPGQRLGTKGTPASVPQVPKAVVQISEEPFSRTFPSNPQFEDLKTGREPPENGQYPGGRMTVGDFQESRSNMVYLGKPTGEAKDRIPAPLKDLGEVPQFKGNPDDIETVKEYLNILTTWTNAYVHTTRNTVWRYDTHTEKLTRQVKSFEREKKRIEQAIKQVNGEGYRSIPEFILSTKLEKEELQETINLAHHPTSAPKDVKKAKKPVSGMSVLEFQKDLAERRKVEVQTLQGILEIRGETITTLEADLKQARELITIYQVQIQEMVNKENFNSVEKIEVLQRLVDTREAARDLEMRYNKLFTKARELYSDIRVVKIVAGWVKGIPKLSGKEHEDKMKQNLEYRCQTLFENCMVAVRDNARLEEQVKGEKSISELQAEYDALKAKRDDVQKLTRNAQEFFALRERVKKMGSEFAEARESWDEEKKQLRRDRDYAAAGRITSERREKQLEKELNEELKRVERAGATIKDLRKDLEGWKAANGELRKWLDTRTGELKSVRETGHYLNKELDKAETMNREYSKELAASKAQYEECSKELATSKAKYETCAKDKKTVEGKARTLIDIHQGVVAENAKLKERRAIRKLEIEALNKRLRENGPEKIIRIEGPEANQGKECLLTKGELMQFLGQPDFRDYMLSYLKAVGHIKDGEKK</sequence>
<feature type="coiled-coil region" evidence="1">
    <location>
        <begin position="494"/>
        <end position="521"/>
    </location>
</feature>
<feature type="coiled-coil region" evidence="1">
    <location>
        <begin position="690"/>
        <end position="731"/>
    </location>
</feature>
<gene>
    <name evidence="3" type="ORF">TWF481_004730</name>
</gene>
<dbReference type="EMBL" id="JAVHJL010000002">
    <property type="protein sequence ID" value="KAK6510017.1"/>
    <property type="molecule type" value="Genomic_DNA"/>
</dbReference>
<dbReference type="Proteomes" id="UP001370758">
    <property type="component" value="Unassembled WGS sequence"/>
</dbReference>
<keyword evidence="4" id="KW-1185">Reference proteome</keyword>
<evidence type="ECO:0000256" key="2">
    <source>
        <dbReference type="SAM" id="MobiDB-lite"/>
    </source>
</evidence>
<feature type="region of interest" description="Disordered" evidence="2">
    <location>
        <begin position="283"/>
        <end position="309"/>
    </location>
</feature>
<feature type="compositionally biased region" description="Polar residues" evidence="2">
    <location>
        <begin position="1"/>
        <end position="18"/>
    </location>
</feature>
<feature type="coiled-coil region" evidence="1">
    <location>
        <begin position="760"/>
        <end position="787"/>
    </location>
</feature>
<feature type="region of interest" description="Disordered" evidence="2">
    <location>
        <begin position="1"/>
        <end position="33"/>
    </location>
</feature>
<proteinExistence type="predicted"/>
<evidence type="ECO:0000256" key="1">
    <source>
        <dbReference type="SAM" id="Coils"/>
    </source>
</evidence>
<evidence type="ECO:0000313" key="3">
    <source>
        <dbReference type="EMBL" id="KAK6510017.1"/>
    </source>
</evidence>
<feature type="compositionally biased region" description="Basic and acidic residues" evidence="2">
    <location>
        <begin position="293"/>
        <end position="302"/>
    </location>
</feature>
<comment type="caution">
    <text evidence="3">The sequence shown here is derived from an EMBL/GenBank/DDBJ whole genome shotgun (WGS) entry which is preliminary data.</text>
</comment>
<organism evidence="3 4">
    <name type="scientific">Arthrobotrys musiformis</name>
    <dbReference type="NCBI Taxonomy" id="47236"/>
    <lineage>
        <taxon>Eukaryota</taxon>
        <taxon>Fungi</taxon>
        <taxon>Dikarya</taxon>
        <taxon>Ascomycota</taxon>
        <taxon>Pezizomycotina</taxon>
        <taxon>Orbiliomycetes</taxon>
        <taxon>Orbiliales</taxon>
        <taxon>Orbiliaceae</taxon>
        <taxon>Arthrobotrys</taxon>
    </lineage>
</organism>
<protein>
    <submittedName>
        <fullName evidence="3">Uncharacterized protein</fullName>
    </submittedName>
</protein>
<feature type="coiled-coil region" evidence="1">
    <location>
        <begin position="390"/>
        <end position="417"/>
    </location>
</feature>
<reference evidence="3 4" key="1">
    <citation type="submission" date="2023-08" db="EMBL/GenBank/DDBJ databases">
        <authorList>
            <person name="Palmer J.M."/>
        </authorList>
    </citation>
    <scope>NUCLEOTIDE SEQUENCE [LARGE SCALE GENOMIC DNA]</scope>
    <source>
        <strain evidence="3 4">TWF481</strain>
    </source>
</reference>
<dbReference type="AlphaFoldDB" id="A0AAV9WMJ3"/>
<feature type="region of interest" description="Disordered" evidence="2">
    <location>
        <begin position="243"/>
        <end position="267"/>
    </location>
</feature>
<evidence type="ECO:0000313" key="4">
    <source>
        <dbReference type="Proteomes" id="UP001370758"/>
    </source>
</evidence>
<keyword evidence="1" id="KW-0175">Coiled coil</keyword>
<feature type="region of interest" description="Disordered" evidence="2">
    <location>
        <begin position="187"/>
        <end position="208"/>
    </location>
</feature>
<name>A0AAV9WMJ3_9PEZI</name>
<accession>A0AAV9WMJ3</accession>